<dbReference type="AlphaFoldDB" id="A0A9D5B3F1"/>
<name>A0A9D5B3F1_PEA</name>
<feature type="chain" id="PRO_5039172967" evidence="1">
    <location>
        <begin position="22"/>
        <end position="131"/>
    </location>
</feature>
<evidence type="ECO:0000313" key="3">
    <source>
        <dbReference type="Proteomes" id="UP001058974"/>
    </source>
</evidence>
<proteinExistence type="predicted"/>
<accession>A0A9D5B3F1</accession>
<reference evidence="2 3" key="1">
    <citation type="journal article" date="2022" name="Nat. Genet.">
        <title>Improved pea reference genome and pan-genome highlight genomic features and evolutionary characteristics.</title>
        <authorList>
            <person name="Yang T."/>
            <person name="Liu R."/>
            <person name="Luo Y."/>
            <person name="Hu S."/>
            <person name="Wang D."/>
            <person name="Wang C."/>
            <person name="Pandey M.K."/>
            <person name="Ge S."/>
            <person name="Xu Q."/>
            <person name="Li N."/>
            <person name="Li G."/>
            <person name="Huang Y."/>
            <person name="Saxena R.K."/>
            <person name="Ji Y."/>
            <person name="Li M."/>
            <person name="Yan X."/>
            <person name="He Y."/>
            <person name="Liu Y."/>
            <person name="Wang X."/>
            <person name="Xiang C."/>
            <person name="Varshney R.K."/>
            <person name="Ding H."/>
            <person name="Gao S."/>
            <person name="Zong X."/>
        </authorList>
    </citation>
    <scope>NUCLEOTIDE SEQUENCE [LARGE SCALE GENOMIC DNA]</scope>
    <source>
        <strain evidence="2 3">cv. Zhongwan 6</strain>
    </source>
</reference>
<feature type="signal peptide" evidence="1">
    <location>
        <begin position="1"/>
        <end position="21"/>
    </location>
</feature>
<comment type="caution">
    <text evidence="2">The sequence shown here is derived from an EMBL/GenBank/DDBJ whole genome shotgun (WGS) entry which is preliminary data.</text>
</comment>
<evidence type="ECO:0000313" key="2">
    <source>
        <dbReference type="EMBL" id="KAI5432368.1"/>
    </source>
</evidence>
<dbReference type="Proteomes" id="UP001058974">
    <property type="component" value="Chromosome 3"/>
</dbReference>
<dbReference type="EMBL" id="JAMSHJ010000003">
    <property type="protein sequence ID" value="KAI5432368.1"/>
    <property type="molecule type" value="Genomic_DNA"/>
</dbReference>
<gene>
    <name evidence="2" type="ORF">KIW84_036201</name>
</gene>
<keyword evidence="3" id="KW-1185">Reference proteome</keyword>
<organism evidence="2 3">
    <name type="scientific">Pisum sativum</name>
    <name type="common">Garden pea</name>
    <name type="synonym">Lathyrus oleraceus</name>
    <dbReference type="NCBI Taxonomy" id="3888"/>
    <lineage>
        <taxon>Eukaryota</taxon>
        <taxon>Viridiplantae</taxon>
        <taxon>Streptophyta</taxon>
        <taxon>Embryophyta</taxon>
        <taxon>Tracheophyta</taxon>
        <taxon>Spermatophyta</taxon>
        <taxon>Magnoliopsida</taxon>
        <taxon>eudicotyledons</taxon>
        <taxon>Gunneridae</taxon>
        <taxon>Pentapetalae</taxon>
        <taxon>rosids</taxon>
        <taxon>fabids</taxon>
        <taxon>Fabales</taxon>
        <taxon>Fabaceae</taxon>
        <taxon>Papilionoideae</taxon>
        <taxon>50 kb inversion clade</taxon>
        <taxon>NPAAA clade</taxon>
        <taxon>Hologalegina</taxon>
        <taxon>IRL clade</taxon>
        <taxon>Fabeae</taxon>
        <taxon>Lathyrus</taxon>
    </lineage>
</organism>
<evidence type="ECO:0000256" key="1">
    <source>
        <dbReference type="SAM" id="SignalP"/>
    </source>
</evidence>
<keyword evidence="1" id="KW-0732">Signal</keyword>
<sequence length="131" mass="14246">MKGSSISSMVFIALMVTTSLFQPQQHNKVVAASQNNSDEVAINGCIGPHCLNYFVDDQADLIMDQLAKSNGNPNIRKSLADDKLPFSCENIHYGGSSCVNNPSPQYLKPKLTGRCNPMNRDQSYHPAGCPS</sequence>
<protein>
    <submittedName>
        <fullName evidence="2">Uncharacterized protein</fullName>
    </submittedName>
</protein>
<dbReference type="Gramene" id="Psat03G0620100-T1">
    <property type="protein sequence ID" value="KAI5432368.1"/>
    <property type="gene ID" value="KIW84_036201"/>
</dbReference>